<dbReference type="Proteomes" id="UP000801492">
    <property type="component" value="Unassembled WGS sequence"/>
</dbReference>
<dbReference type="InterPro" id="IPR000837">
    <property type="entry name" value="AP-1"/>
</dbReference>
<dbReference type="PRINTS" id="PR00042">
    <property type="entry name" value="LEUZIPPRFOS"/>
</dbReference>
<keyword evidence="1" id="KW-0805">Transcription regulation</keyword>
<evidence type="ECO:0000313" key="8">
    <source>
        <dbReference type="Proteomes" id="UP000801492"/>
    </source>
</evidence>
<dbReference type="OrthoDB" id="2596881at2759"/>
<evidence type="ECO:0000256" key="3">
    <source>
        <dbReference type="ARBA" id="ARBA00023163"/>
    </source>
</evidence>
<dbReference type="PANTHER" id="PTHR23351">
    <property type="entry name" value="FOS TRANSCRIPTION FACTOR-RELATED"/>
    <property type="match status" value="1"/>
</dbReference>
<protein>
    <recommendedName>
        <fullName evidence="6">BZIP domain-containing protein</fullName>
    </recommendedName>
</protein>
<dbReference type="AlphaFoldDB" id="A0A8K0CXG7"/>
<dbReference type="PANTHER" id="PTHR23351:SF24">
    <property type="entry name" value="ACTIVATING TRANSCRIPTION FACTOR 3-RELATED"/>
    <property type="match status" value="1"/>
</dbReference>
<dbReference type="PROSITE" id="PS50217">
    <property type="entry name" value="BZIP"/>
    <property type="match status" value="1"/>
</dbReference>
<feature type="compositionally biased region" description="Basic and acidic residues" evidence="5">
    <location>
        <begin position="128"/>
        <end position="139"/>
    </location>
</feature>
<feature type="region of interest" description="Disordered" evidence="5">
    <location>
        <begin position="128"/>
        <end position="153"/>
    </location>
</feature>
<name>A0A8K0CXG7_IGNLU</name>
<sequence length="342" mass="38462">MYNLNVNLAQSAANAVNNLLTVDNACTTPRTPEILNSLIAMTNPLDNYTFGDDAPKASAGPPTSLSNDSNSSSCSQLESPTNTPPSVQHTCSQLIKAGLKLSIEQKRKHNSESEDLLDLDHCNKRIKKSESESDEKKNDGLTAEDEERRRRRRERNKIAATKCRLKKREKTINLIQESQTLDDQNVELKKQVQELQNQHRQLIEMLSAHRPHCKNNVPRPTRDAVVNRLPPLFLSNSVIESNHSYSRPASVNPSYKAQNIDIYSRPASVAVTSDTTYNRSIIQYNKPPNIIVEAPVDSYQTQFTNLDNPECITTYYNNQQCHNYNGNNQNYSNTGLDNGCMA</sequence>
<feature type="region of interest" description="Disordered" evidence="5">
    <location>
        <begin position="51"/>
        <end position="89"/>
    </location>
</feature>
<reference evidence="7" key="1">
    <citation type="submission" date="2019-08" db="EMBL/GenBank/DDBJ databases">
        <title>The genome of the North American firefly Photinus pyralis.</title>
        <authorList>
            <consortium name="Photinus pyralis genome working group"/>
            <person name="Fallon T.R."/>
            <person name="Sander Lower S.E."/>
            <person name="Weng J.-K."/>
        </authorList>
    </citation>
    <scope>NUCLEOTIDE SEQUENCE</scope>
    <source>
        <strain evidence="7">TRF0915ILg1</strain>
        <tissue evidence="7">Whole body</tissue>
    </source>
</reference>
<evidence type="ECO:0000256" key="5">
    <source>
        <dbReference type="SAM" id="MobiDB-lite"/>
    </source>
</evidence>
<keyword evidence="3" id="KW-0804">Transcription</keyword>
<organism evidence="7 8">
    <name type="scientific">Ignelater luminosus</name>
    <name type="common">Cucubano</name>
    <name type="synonym">Pyrophorus luminosus</name>
    <dbReference type="NCBI Taxonomy" id="2038154"/>
    <lineage>
        <taxon>Eukaryota</taxon>
        <taxon>Metazoa</taxon>
        <taxon>Ecdysozoa</taxon>
        <taxon>Arthropoda</taxon>
        <taxon>Hexapoda</taxon>
        <taxon>Insecta</taxon>
        <taxon>Pterygota</taxon>
        <taxon>Neoptera</taxon>
        <taxon>Endopterygota</taxon>
        <taxon>Coleoptera</taxon>
        <taxon>Polyphaga</taxon>
        <taxon>Elateriformia</taxon>
        <taxon>Elateroidea</taxon>
        <taxon>Elateridae</taxon>
        <taxon>Agrypninae</taxon>
        <taxon>Pyrophorini</taxon>
        <taxon>Ignelater</taxon>
    </lineage>
</organism>
<evidence type="ECO:0000259" key="6">
    <source>
        <dbReference type="PROSITE" id="PS50217"/>
    </source>
</evidence>
<dbReference type="InterPro" id="IPR004827">
    <property type="entry name" value="bZIP"/>
</dbReference>
<gene>
    <name evidence="7" type="ORF">ILUMI_10668</name>
</gene>
<dbReference type="Pfam" id="PF00170">
    <property type="entry name" value="bZIP_1"/>
    <property type="match status" value="1"/>
</dbReference>
<evidence type="ECO:0000313" key="7">
    <source>
        <dbReference type="EMBL" id="KAF2895505.1"/>
    </source>
</evidence>
<dbReference type="GO" id="GO:0000978">
    <property type="term" value="F:RNA polymerase II cis-regulatory region sequence-specific DNA binding"/>
    <property type="evidence" value="ECO:0007669"/>
    <property type="project" value="TreeGrafter"/>
</dbReference>
<dbReference type="EMBL" id="VTPC01005851">
    <property type="protein sequence ID" value="KAF2895505.1"/>
    <property type="molecule type" value="Genomic_DNA"/>
</dbReference>
<dbReference type="SUPFAM" id="SSF57959">
    <property type="entry name" value="Leucine zipper domain"/>
    <property type="match status" value="1"/>
</dbReference>
<dbReference type="InterPro" id="IPR046347">
    <property type="entry name" value="bZIP_sf"/>
</dbReference>
<evidence type="ECO:0000256" key="2">
    <source>
        <dbReference type="ARBA" id="ARBA00023125"/>
    </source>
</evidence>
<keyword evidence="8" id="KW-1185">Reference proteome</keyword>
<dbReference type="GO" id="GO:0000981">
    <property type="term" value="F:DNA-binding transcription factor activity, RNA polymerase II-specific"/>
    <property type="evidence" value="ECO:0007669"/>
    <property type="project" value="TreeGrafter"/>
</dbReference>
<dbReference type="Gene3D" id="1.20.5.170">
    <property type="match status" value="1"/>
</dbReference>
<dbReference type="GO" id="GO:0005634">
    <property type="term" value="C:nucleus"/>
    <property type="evidence" value="ECO:0007669"/>
    <property type="project" value="TreeGrafter"/>
</dbReference>
<feature type="compositionally biased region" description="Low complexity" evidence="5">
    <location>
        <begin position="64"/>
        <end position="79"/>
    </location>
</feature>
<feature type="compositionally biased region" description="Polar residues" evidence="5">
    <location>
        <begin position="80"/>
        <end position="89"/>
    </location>
</feature>
<accession>A0A8K0CXG7</accession>
<dbReference type="SMART" id="SM00338">
    <property type="entry name" value="BRLZ"/>
    <property type="match status" value="1"/>
</dbReference>
<feature type="coiled-coil region" evidence="4">
    <location>
        <begin position="178"/>
        <end position="205"/>
    </location>
</feature>
<feature type="domain" description="BZIP" evidence="6">
    <location>
        <begin position="146"/>
        <end position="209"/>
    </location>
</feature>
<keyword evidence="2" id="KW-0238">DNA-binding</keyword>
<evidence type="ECO:0000256" key="1">
    <source>
        <dbReference type="ARBA" id="ARBA00023015"/>
    </source>
</evidence>
<dbReference type="PROSITE" id="PS00036">
    <property type="entry name" value="BZIP_BASIC"/>
    <property type="match status" value="1"/>
</dbReference>
<evidence type="ECO:0000256" key="4">
    <source>
        <dbReference type="SAM" id="Coils"/>
    </source>
</evidence>
<proteinExistence type="predicted"/>
<comment type="caution">
    <text evidence="7">The sequence shown here is derived from an EMBL/GenBank/DDBJ whole genome shotgun (WGS) entry which is preliminary data.</text>
</comment>
<keyword evidence="4" id="KW-0175">Coiled coil</keyword>